<comment type="caution">
    <text evidence="1">The sequence shown here is derived from an EMBL/GenBank/DDBJ whole genome shotgun (WGS) entry which is preliminary data.</text>
</comment>
<dbReference type="EMBL" id="NVUK01000015">
    <property type="protein sequence ID" value="PCI77548.1"/>
    <property type="molecule type" value="Genomic_DNA"/>
</dbReference>
<reference evidence="2" key="1">
    <citation type="submission" date="2017-08" db="EMBL/GenBank/DDBJ databases">
        <title>A dynamic microbial community with high functional redundancy inhabits the cold, oxic subseafloor aquifer.</title>
        <authorList>
            <person name="Tully B.J."/>
            <person name="Wheat C.G."/>
            <person name="Glazer B.T."/>
            <person name="Huber J.A."/>
        </authorList>
    </citation>
    <scope>NUCLEOTIDE SEQUENCE [LARGE SCALE GENOMIC DNA]</scope>
</reference>
<protein>
    <submittedName>
        <fullName evidence="1">Uncharacterized protein</fullName>
    </submittedName>
</protein>
<proteinExistence type="predicted"/>
<accession>A0A2A4X4I5</accession>
<dbReference type="Proteomes" id="UP000218775">
    <property type="component" value="Unassembled WGS sequence"/>
</dbReference>
<organism evidence="1 2">
    <name type="scientific">Aerophobetes bacterium</name>
    <dbReference type="NCBI Taxonomy" id="2030807"/>
    <lineage>
        <taxon>Bacteria</taxon>
        <taxon>Candidatus Aerophobota</taxon>
    </lineage>
</organism>
<sequence length="137" mass="15091">MSDSSTSLDREKISSDTKAFGYQPFKEFAPEVSNDKLLEGRVNVLGANELPLDADLFKDVKLHDLFFTDETWRALSVEDLDQSLSASPQEGDVLANVPNVSLEGQDVVSKSGSKKRKQAGKLVLVLKNVQNPKRRGV</sequence>
<dbReference type="AlphaFoldDB" id="A0A2A4X4I5"/>
<evidence type="ECO:0000313" key="1">
    <source>
        <dbReference type="EMBL" id="PCI77548.1"/>
    </source>
</evidence>
<gene>
    <name evidence="1" type="ORF">COB21_02880</name>
</gene>
<evidence type="ECO:0000313" key="2">
    <source>
        <dbReference type="Proteomes" id="UP000218775"/>
    </source>
</evidence>
<name>A0A2A4X4I5_UNCAE</name>